<gene>
    <name evidence="1" type="ORF">BN138_733</name>
</gene>
<name>S0DFU9_9ZZZZ</name>
<reference evidence="1" key="2">
    <citation type="journal article" date="2013" name="Biotechnol. Biofuels">
        <title>Mining for hemicellulases in the fungus-growing termite Pseudacanthotermes militaris using functional metagenomics.</title>
        <authorList>
            <person name="Bastien G."/>
            <person name="Arnal G."/>
            <person name="Bozonnet S."/>
            <person name="Laguerre S."/>
            <person name="Ferreira F."/>
            <person name="Faure R."/>
            <person name="Henrissat B."/>
            <person name="Lefevre F."/>
            <person name="Robe P."/>
            <person name="Bouchez O."/>
            <person name="Noirot C."/>
            <person name="Dumon C."/>
            <person name="O'Donohue M."/>
        </authorList>
    </citation>
    <scope>NUCLEOTIDE SEQUENCE</scope>
</reference>
<proteinExistence type="predicted"/>
<reference evidence="1" key="1">
    <citation type="submission" date="2012-10" db="EMBL/GenBank/DDBJ databases">
        <authorList>
            <person name="Sandrine L."/>
        </authorList>
    </citation>
    <scope>NUCLEOTIDE SEQUENCE</scope>
</reference>
<dbReference type="AlphaFoldDB" id="S0DFU9"/>
<evidence type="ECO:0000313" key="1">
    <source>
        <dbReference type="EMBL" id="CCO21545.1"/>
    </source>
</evidence>
<accession>S0DFU9</accession>
<organism evidence="1">
    <name type="scientific">termite gut metagenome</name>
    <dbReference type="NCBI Taxonomy" id="433724"/>
    <lineage>
        <taxon>unclassified sequences</taxon>
        <taxon>metagenomes</taxon>
        <taxon>organismal metagenomes</taxon>
    </lineage>
</organism>
<sequence>MRFALLRLQFFLLGTRRRLFGQGGVAFRQAGAFGGQAAAPGGAALLLCGRLGALLGGGTLETTLLTSGAPAEAVPLSTGWLLSAASCTALGAALSGGCERPVSSVLACASGASSTVSSRNAEAIIAVAFFPMGCLLKSP</sequence>
<protein>
    <submittedName>
        <fullName evidence="1">Uncharacterized protein</fullName>
    </submittedName>
</protein>
<dbReference type="EMBL" id="HF548310">
    <property type="protein sequence ID" value="CCO21545.1"/>
    <property type="molecule type" value="Genomic_DNA"/>
</dbReference>